<dbReference type="Proteomes" id="UP000326340">
    <property type="component" value="Unassembled WGS sequence"/>
</dbReference>
<keyword evidence="3" id="KW-1185">Reference proteome</keyword>
<feature type="region of interest" description="Disordered" evidence="1">
    <location>
        <begin position="19"/>
        <end position="134"/>
    </location>
</feature>
<dbReference type="AlphaFoldDB" id="A0A5Q4BUX2"/>
<feature type="compositionally biased region" description="Basic and acidic residues" evidence="1">
    <location>
        <begin position="47"/>
        <end position="60"/>
    </location>
</feature>
<evidence type="ECO:0000256" key="1">
    <source>
        <dbReference type="SAM" id="MobiDB-lite"/>
    </source>
</evidence>
<protein>
    <submittedName>
        <fullName evidence="2">Uncharacterized protein</fullName>
    </submittedName>
</protein>
<evidence type="ECO:0000313" key="2">
    <source>
        <dbReference type="EMBL" id="TQN70409.1"/>
    </source>
</evidence>
<dbReference type="EMBL" id="PUHP01000390">
    <property type="protein sequence ID" value="TQN70409.1"/>
    <property type="molecule type" value="Genomic_DNA"/>
</dbReference>
<reference evidence="2 3" key="1">
    <citation type="journal article" date="2019" name="Sci. Rep.">
        <title>Colletotrichum shisoi sp. nov., an anthracnose pathogen of Perilla frutescens in Japan: molecular phylogenetic, morphological and genomic evidence.</title>
        <authorList>
            <person name="Gan P."/>
            <person name="Tsushima A."/>
            <person name="Hiroyama R."/>
            <person name="Narusaka M."/>
            <person name="Takano Y."/>
            <person name="Narusaka Y."/>
            <person name="Kawaradani M."/>
            <person name="Damm U."/>
            <person name="Shirasu K."/>
        </authorList>
    </citation>
    <scope>NUCLEOTIDE SEQUENCE [LARGE SCALE GENOMIC DNA]</scope>
    <source>
        <strain evidence="2 3">PG-2018a</strain>
    </source>
</reference>
<feature type="compositionally biased region" description="Gly residues" evidence="1">
    <location>
        <begin position="90"/>
        <end position="102"/>
    </location>
</feature>
<organism evidence="2 3">
    <name type="scientific">Colletotrichum shisoi</name>
    <dbReference type="NCBI Taxonomy" id="2078593"/>
    <lineage>
        <taxon>Eukaryota</taxon>
        <taxon>Fungi</taxon>
        <taxon>Dikarya</taxon>
        <taxon>Ascomycota</taxon>
        <taxon>Pezizomycotina</taxon>
        <taxon>Sordariomycetes</taxon>
        <taxon>Hypocreomycetidae</taxon>
        <taxon>Glomerellales</taxon>
        <taxon>Glomerellaceae</taxon>
        <taxon>Colletotrichum</taxon>
        <taxon>Colletotrichum destructivum species complex</taxon>
    </lineage>
</organism>
<accession>A0A5Q4BUX2</accession>
<proteinExistence type="predicted"/>
<evidence type="ECO:0000313" key="3">
    <source>
        <dbReference type="Proteomes" id="UP000326340"/>
    </source>
</evidence>
<sequence>MQRLALPCASRHRDISASVTHQKSCPAGSRTHRLPVLSPIRPPLDLFRNDAPKITTDRRRSNTSLTQPQAHDVDCALPWARDAPPSHTGTGTGTGTDTGTGTGHSASPCGACRAETQAPPERAPTGSSLQGPNHRDLGIRTLIRVSTCIESRPLPTDTCRGRRHGSGPVFPALAPELPLADLKDITPSTPMMVSPLFWVMEPQLTVPKTSF</sequence>
<name>A0A5Q4BUX2_9PEZI</name>
<gene>
    <name evidence="2" type="ORF">CSHISOI_05084</name>
</gene>
<comment type="caution">
    <text evidence="2">The sequence shown here is derived from an EMBL/GenBank/DDBJ whole genome shotgun (WGS) entry which is preliminary data.</text>
</comment>